<sequence length="277" mass="29778">MASANKDHWSSNTYQASASFVPKLATKVVQYLDAKPSDKILDIGCGDGVLTLDLASSCSSIVGLDFSASMIQTAKDEAAKKNITNATFGIADCSRLPEDGKSFVQPGSYDKVFSNAAMHWILRNPETRDGVFRGAYDALKPGGVFVFECGGAGNVAETVTAFIASLVHVAGLSVDAARELIPWYFASEAWASARLEKAGFKVEKIELEYRPTKLVEGQGIEGWLRLFGAGILDSIDESKRDGVINHAVGLLSGTVTREDGSEYIGYVRLRGIARKPQ</sequence>
<feature type="domain" description="Methyltransferase" evidence="1">
    <location>
        <begin position="36"/>
        <end position="148"/>
    </location>
</feature>
<gene>
    <name evidence="2" type="ORF">BT63DRAFT_20640</name>
</gene>
<dbReference type="GO" id="GO:0032259">
    <property type="term" value="P:methylation"/>
    <property type="evidence" value="ECO:0007669"/>
    <property type="project" value="UniProtKB-KW"/>
</dbReference>
<proteinExistence type="predicted"/>
<dbReference type="InterPro" id="IPR025714">
    <property type="entry name" value="Methyltranfer_dom"/>
</dbReference>
<dbReference type="Proteomes" id="UP000799302">
    <property type="component" value="Unassembled WGS sequence"/>
</dbReference>
<protein>
    <submittedName>
        <fullName evidence="2">Methyltransferase domain-containing protein</fullName>
    </submittedName>
</protein>
<keyword evidence="2" id="KW-0808">Transferase</keyword>
<dbReference type="CDD" id="cd02440">
    <property type="entry name" value="AdoMet_MTases"/>
    <property type="match status" value="1"/>
</dbReference>
<dbReference type="SUPFAM" id="SSF53335">
    <property type="entry name" value="S-adenosyl-L-methionine-dependent methyltransferases"/>
    <property type="match status" value="1"/>
</dbReference>
<dbReference type="InterPro" id="IPR029063">
    <property type="entry name" value="SAM-dependent_MTases_sf"/>
</dbReference>
<reference evidence="2" key="1">
    <citation type="journal article" date="2020" name="Stud. Mycol.">
        <title>101 Dothideomycetes genomes: a test case for predicting lifestyles and emergence of pathogens.</title>
        <authorList>
            <person name="Haridas S."/>
            <person name="Albert R."/>
            <person name="Binder M."/>
            <person name="Bloem J."/>
            <person name="Labutti K."/>
            <person name="Salamov A."/>
            <person name="Andreopoulos B."/>
            <person name="Baker S."/>
            <person name="Barry K."/>
            <person name="Bills G."/>
            <person name="Bluhm B."/>
            <person name="Cannon C."/>
            <person name="Castanera R."/>
            <person name="Culley D."/>
            <person name="Daum C."/>
            <person name="Ezra D."/>
            <person name="Gonzalez J."/>
            <person name="Henrissat B."/>
            <person name="Kuo A."/>
            <person name="Liang C."/>
            <person name="Lipzen A."/>
            <person name="Lutzoni F."/>
            <person name="Magnuson J."/>
            <person name="Mondo S."/>
            <person name="Nolan M."/>
            <person name="Ohm R."/>
            <person name="Pangilinan J."/>
            <person name="Park H.-J."/>
            <person name="Ramirez L."/>
            <person name="Alfaro M."/>
            <person name="Sun H."/>
            <person name="Tritt A."/>
            <person name="Yoshinaga Y."/>
            <person name="Zwiers L.-H."/>
            <person name="Turgeon B."/>
            <person name="Goodwin S."/>
            <person name="Spatafora J."/>
            <person name="Crous P."/>
            <person name="Grigoriev I."/>
        </authorList>
    </citation>
    <scope>NUCLEOTIDE SEQUENCE</scope>
    <source>
        <strain evidence="2">CBS 115976</strain>
    </source>
</reference>
<name>A0A6A6UR57_9PEZI</name>
<evidence type="ECO:0000313" key="3">
    <source>
        <dbReference type="Proteomes" id="UP000799302"/>
    </source>
</evidence>
<dbReference type="EMBL" id="MU004230">
    <property type="protein sequence ID" value="KAF2674789.1"/>
    <property type="molecule type" value="Genomic_DNA"/>
</dbReference>
<dbReference type="AlphaFoldDB" id="A0A6A6UR57"/>
<dbReference type="Pfam" id="PF13847">
    <property type="entry name" value="Methyltransf_31"/>
    <property type="match status" value="1"/>
</dbReference>
<accession>A0A6A6UR57</accession>
<dbReference type="OrthoDB" id="6329284at2759"/>
<evidence type="ECO:0000259" key="1">
    <source>
        <dbReference type="Pfam" id="PF13847"/>
    </source>
</evidence>
<keyword evidence="2" id="KW-0489">Methyltransferase</keyword>
<dbReference type="GO" id="GO:0008168">
    <property type="term" value="F:methyltransferase activity"/>
    <property type="evidence" value="ECO:0007669"/>
    <property type="project" value="UniProtKB-KW"/>
</dbReference>
<dbReference type="Gene3D" id="3.40.50.150">
    <property type="entry name" value="Vaccinia Virus protein VP39"/>
    <property type="match status" value="1"/>
</dbReference>
<organism evidence="2 3">
    <name type="scientific">Microthyrium microscopicum</name>
    <dbReference type="NCBI Taxonomy" id="703497"/>
    <lineage>
        <taxon>Eukaryota</taxon>
        <taxon>Fungi</taxon>
        <taxon>Dikarya</taxon>
        <taxon>Ascomycota</taxon>
        <taxon>Pezizomycotina</taxon>
        <taxon>Dothideomycetes</taxon>
        <taxon>Dothideomycetes incertae sedis</taxon>
        <taxon>Microthyriales</taxon>
        <taxon>Microthyriaceae</taxon>
        <taxon>Microthyrium</taxon>
    </lineage>
</organism>
<dbReference type="PANTHER" id="PTHR43861">
    <property type="entry name" value="TRANS-ACONITATE 2-METHYLTRANSFERASE-RELATED"/>
    <property type="match status" value="1"/>
</dbReference>
<evidence type="ECO:0000313" key="2">
    <source>
        <dbReference type="EMBL" id="KAF2674789.1"/>
    </source>
</evidence>
<keyword evidence="3" id="KW-1185">Reference proteome</keyword>
<dbReference type="PANTHER" id="PTHR43861:SF1">
    <property type="entry name" value="TRANS-ACONITATE 2-METHYLTRANSFERASE"/>
    <property type="match status" value="1"/>
</dbReference>